<dbReference type="Pfam" id="PF08618">
    <property type="entry name" value="Opi1"/>
    <property type="match status" value="1"/>
</dbReference>
<sequence length="242" mass="26916">MEEVGSDNPSHRSEKPFKLDHSALNNMSLDSGSAALLDDQDEDVRIAVQSLGRYEKWKHWSRSRNQRTQFLLLTQSIGVATSTPTPALSISASSIPATSVPSPTLSSPSALPNHEVQVEPDFVSRMSHIPLVNGALRMYEQGKASSRVVKYGAEIMESGVKTISRPVIERLPTGQLDDFACRQLDRFASRTLFLFCDLPEAPIILPTVTSFIHTEILTDQREFCLLPPKSESVCFFHRVAQY</sequence>
<dbReference type="InterPro" id="IPR013927">
    <property type="entry name" value="TF_Opi1_Ccg-8"/>
</dbReference>
<reference evidence="1" key="1">
    <citation type="journal article" date="2019" name="Environ. Microbiol.">
        <title>Fungal ecological strategies reflected in gene transcription - a case study of two litter decomposers.</title>
        <authorList>
            <person name="Barbi F."/>
            <person name="Kohler A."/>
            <person name="Barry K."/>
            <person name="Baskaran P."/>
            <person name="Daum C."/>
            <person name="Fauchery L."/>
            <person name="Ihrmark K."/>
            <person name="Kuo A."/>
            <person name="LaButti K."/>
            <person name="Lipzen A."/>
            <person name="Morin E."/>
            <person name="Grigoriev I.V."/>
            <person name="Henrissat B."/>
            <person name="Lindahl B."/>
            <person name="Martin F."/>
        </authorList>
    </citation>
    <scope>NUCLEOTIDE SEQUENCE</scope>
    <source>
        <strain evidence="1">JB14</strain>
    </source>
</reference>
<evidence type="ECO:0000313" key="2">
    <source>
        <dbReference type="Proteomes" id="UP000799118"/>
    </source>
</evidence>
<accession>A0A6A4HQ95</accession>
<dbReference type="Proteomes" id="UP000799118">
    <property type="component" value="Unassembled WGS sequence"/>
</dbReference>
<name>A0A6A4HQ95_9AGAR</name>
<organism evidence="1 2">
    <name type="scientific">Gymnopus androsaceus JB14</name>
    <dbReference type="NCBI Taxonomy" id="1447944"/>
    <lineage>
        <taxon>Eukaryota</taxon>
        <taxon>Fungi</taxon>
        <taxon>Dikarya</taxon>
        <taxon>Basidiomycota</taxon>
        <taxon>Agaricomycotina</taxon>
        <taxon>Agaricomycetes</taxon>
        <taxon>Agaricomycetidae</taxon>
        <taxon>Agaricales</taxon>
        <taxon>Marasmiineae</taxon>
        <taxon>Omphalotaceae</taxon>
        <taxon>Gymnopus</taxon>
    </lineage>
</organism>
<evidence type="ECO:0000313" key="1">
    <source>
        <dbReference type="EMBL" id="KAE9399920.1"/>
    </source>
</evidence>
<gene>
    <name evidence="1" type="ORF">BT96DRAFT_939078</name>
</gene>
<dbReference type="EMBL" id="ML769463">
    <property type="protein sequence ID" value="KAE9399920.1"/>
    <property type="molecule type" value="Genomic_DNA"/>
</dbReference>
<dbReference type="GO" id="GO:0003714">
    <property type="term" value="F:transcription corepressor activity"/>
    <property type="evidence" value="ECO:0007669"/>
    <property type="project" value="InterPro"/>
</dbReference>
<keyword evidence="2" id="KW-1185">Reference proteome</keyword>
<protein>
    <submittedName>
        <fullName evidence="1">Uncharacterized protein</fullName>
    </submittedName>
</protein>
<dbReference type="OrthoDB" id="2441642at2759"/>
<proteinExistence type="predicted"/>
<dbReference type="AlphaFoldDB" id="A0A6A4HQ95"/>